<dbReference type="AlphaFoldDB" id="A0A5N1J591"/>
<keyword evidence="1" id="KW-0812">Transmembrane</keyword>
<dbReference type="EMBL" id="VTWT01000001">
    <property type="protein sequence ID" value="KAA9345887.1"/>
    <property type="molecule type" value="Genomic_DNA"/>
</dbReference>
<protein>
    <submittedName>
        <fullName evidence="2">Uncharacterized protein</fullName>
    </submittedName>
</protein>
<keyword evidence="1" id="KW-0472">Membrane</keyword>
<feature type="transmembrane region" description="Helical" evidence="1">
    <location>
        <begin position="12"/>
        <end position="33"/>
    </location>
</feature>
<dbReference type="Proteomes" id="UP000326570">
    <property type="component" value="Unassembled WGS sequence"/>
</dbReference>
<evidence type="ECO:0000313" key="3">
    <source>
        <dbReference type="Proteomes" id="UP000326570"/>
    </source>
</evidence>
<comment type="caution">
    <text evidence="2">The sequence shown here is derived from an EMBL/GenBank/DDBJ whole genome shotgun (WGS) entry which is preliminary data.</text>
</comment>
<reference evidence="2 3" key="1">
    <citation type="submission" date="2019-09" db="EMBL/GenBank/DDBJ databases">
        <title>Genome sequence of Adhaeribacter sp. M2.</title>
        <authorList>
            <person name="Srinivasan S."/>
        </authorList>
    </citation>
    <scope>NUCLEOTIDE SEQUENCE [LARGE SCALE GENOMIC DNA]</scope>
    <source>
        <strain evidence="2 3">M2</strain>
    </source>
</reference>
<keyword evidence="1" id="KW-1133">Transmembrane helix</keyword>
<sequence>MMNKINRFTSKYGSVVMISVGILFICMGLYFQFNDIQDFETYNHRSRTITKTPNYISYFIGIGAILIGIKNKWIFKKKPKFKDRQGKLIMLKSENDLTDTKHKRRKNKVIKLDNDITLRIDKE</sequence>
<evidence type="ECO:0000256" key="1">
    <source>
        <dbReference type="SAM" id="Phobius"/>
    </source>
</evidence>
<name>A0A5N1J591_9BACT</name>
<organism evidence="2 3">
    <name type="scientific">Adhaeribacter soli</name>
    <dbReference type="NCBI Taxonomy" id="2607655"/>
    <lineage>
        <taxon>Bacteria</taxon>
        <taxon>Pseudomonadati</taxon>
        <taxon>Bacteroidota</taxon>
        <taxon>Cytophagia</taxon>
        <taxon>Cytophagales</taxon>
        <taxon>Hymenobacteraceae</taxon>
        <taxon>Adhaeribacter</taxon>
    </lineage>
</organism>
<dbReference type="RefSeq" id="WP_150902030.1">
    <property type="nucleotide sequence ID" value="NZ_VTWT01000001.1"/>
</dbReference>
<keyword evidence="3" id="KW-1185">Reference proteome</keyword>
<accession>A0A5N1J591</accession>
<proteinExistence type="predicted"/>
<feature type="transmembrane region" description="Helical" evidence="1">
    <location>
        <begin position="55"/>
        <end position="75"/>
    </location>
</feature>
<gene>
    <name evidence="2" type="ORF">F0P94_02050</name>
</gene>
<evidence type="ECO:0000313" key="2">
    <source>
        <dbReference type="EMBL" id="KAA9345887.1"/>
    </source>
</evidence>